<dbReference type="EMBL" id="FWFV01000004">
    <property type="protein sequence ID" value="SLN44055.1"/>
    <property type="molecule type" value="Genomic_DNA"/>
</dbReference>
<dbReference type="AlphaFoldDB" id="A0A1Y5SSC7"/>
<keyword evidence="2 3" id="KW-0663">Pyridoxal phosphate</keyword>
<evidence type="ECO:0000313" key="5">
    <source>
        <dbReference type="Proteomes" id="UP000193870"/>
    </source>
</evidence>
<evidence type="ECO:0000256" key="3">
    <source>
        <dbReference type="RuleBase" id="RU004508"/>
    </source>
</evidence>
<evidence type="ECO:0000256" key="1">
    <source>
        <dbReference type="PIRSR" id="PIRSR000390-1"/>
    </source>
</evidence>
<dbReference type="PANTHER" id="PTHR30244:SF42">
    <property type="entry name" value="UDP-2-ACETAMIDO-2-DEOXY-3-OXO-D-GLUCURONATE AMINOTRANSFERASE"/>
    <property type="match status" value="1"/>
</dbReference>
<dbReference type="PIRSF" id="PIRSF000390">
    <property type="entry name" value="PLP_StrS"/>
    <property type="match status" value="1"/>
</dbReference>
<keyword evidence="4" id="KW-0032">Aminotransferase</keyword>
<dbReference type="GO" id="GO:0030170">
    <property type="term" value="F:pyridoxal phosphate binding"/>
    <property type="evidence" value="ECO:0007669"/>
    <property type="project" value="TreeGrafter"/>
</dbReference>
<dbReference type="STRING" id="315423.SAMN04488020_104321"/>
<feature type="modified residue" description="N6-(pyridoxal phosphate)lysine" evidence="2">
    <location>
        <position position="190"/>
    </location>
</feature>
<dbReference type="OrthoDB" id="9768668at2"/>
<comment type="similarity">
    <text evidence="3">Belongs to the DegT/DnrJ/EryC1 family.</text>
</comment>
<dbReference type="RefSeq" id="WP_085853920.1">
    <property type="nucleotide sequence ID" value="NZ_FOPF01000004.1"/>
</dbReference>
<accession>A0A1Y5SSC7</accession>
<evidence type="ECO:0000313" key="4">
    <source>
        <dbReference type="EMBL" id="SLN44055.1"/>
    </source>
</evidence>
<dbReference type="EC" id="2.6.1.98" evidence="4"/>
<sequence>MQFIDLAAQQARLRSRIDERIARVLDHGIYIMGPEVGELEERLATFCGASHCISCANGTDALQLALMALGTGPGDAVFVPSFTFAATAEVVPFVGATPVFTDIDLESYTMSPDSLERAVRHARREGLRPAAVMPVDLFGRPADYDALSAVAAREGMKVVADSAQGWGATYRGRMTGTLGTITTTSFFPAKPLGCYGDGGAMFTEDADLAAALDSFRIHGKGREKYDNVRIGMNSRLDTIQAAILLEKLQIYAEESEARQAVAARYTAALSENFVAPKMPRDILSIWAQYTLLARDAERRNSVLAALRSADIPAVIYYPRPLHRLPAYEDFPRDPHGLAASELAASCVFSVPMSPYLQSDDQDRIISVLQAV</sequence>
<dbReference type="InterPro" id="IPR015421">
    <property type="entry name" value="PyrdxlP-dep_Trfase_major"/>
</dbReference>
<dbReference type="CDD" id="cd00616">
    <property type="entry name" value="AHBA_syn"/>
    <property type="match status" value="1"/>
</dbReference>
<dbReference type="SUPFAM" id="SSF53383">
    <property type="entry name" value="PLP-dependent transferases"/>
    <property type="match status" value="1"/>
</dbReference>
<keyword evidence="5" id="KW-1185">Reference proteome</keyword>
<proteinExistence type="inferred from homology"/>
<dbReference type="GO" id="GO:0008483">
    <property type="term" value="F:transaminase activity"/>
    <property type="evidence" value="ECO:0007669"/>
    <property type="project" value="UniProtKB-KW"/>
</dbReference>
<dbReference type="Pfam" id="PF01041">
    <property type="entry name" value="DegT_DnrJ_EryC1"/>
    <property type="match status" value="1"/>
</dbReference>
<dbReference type="Gene3D" id="3.40.640.10">
    <property type="entry name" value="Type I PLP-dependent aspartate aminotransferase-like (Major domain)"/>
    <property type="match status" value="1"/>
</dbReference>
<dbReference type="InterPro" id="IPR015422">
    <property type="entry name" value="PyrdxlP-dep_Trfase_small"/>
</dbReference>
<name>A0A1Y5SSC7_9RHOB</name>
<dbReference type="PANTHER" id="PTHR30244">
    <property type="entry name" value="TRANSAMINASE"/>
    <property type="match status" value="1"/>
</dbReference>
<dbReference type="GO" id="GO:0000271">
    <property type="term" value="P:polysaccharide biosynthetic process"/>
    <property type="evidence" value="ECO:0007669"/>
    <property type="project" value="TreeGrafter"/>
</dbReference>
<dbReference type="InterPro" id="IPR015424">
    <property type="entry name" value="PyrdxlP-dep_Trfase"/>
</dbReference>
<keyword evidence="4" id="KW-0808">Transferase</keyword>
<dbReference type="Proteomes" id="UP000193870">
    <property type="component" value="Unassembled WGS sequence"/>
</dbReference>
<reference evidence="4 5" key="1">
    <citation type="submission" date="2017-03" db="EMBL/GenBank/DDBJ databases">
        <authorList>
            <person name="Afonso C.L."/>
            <person name="Miller P.J."/>
            <person name="Scott M.A."/>
            <person name="Spackman E."/>
            <person name="Goraichik I."/>
            <person name="Dimitrov K.M."/>
            <person name="Suarez D.L."/>
            <person name="Swayne D.E."/>
        </authorList>
    </citation>
    <scope>NUCLEOTIDE SEQUENCE [LARGE SCALE GENOMIC DNA]</scope>
    <source>
        <strain evidence="4 5">CECT 7066</strain>
    </source>
</reference>
<organism evidence="4 5">
    <name type="scientific">Palleronia marisminoris</name>
    <dbReference type="NCBI Taxonomy" id="315423"/>
    <lineage>
        <taxon>Bacteria</taxon>
        <taxon>Pseudomonadati</taxon>
        <taxon>Pseudomonadota</taxon>
        <taxon>Alphaproteobacteria</taxon>
        <taxon>Rhodobacterales</taxon>
        <taxon>Roseobacteraceae</taxon>
        <taxon>Palleronia</taxon>
    </lineage>
</organism>
<dbReference type="Gene3D" id="3.90.1150.10">
    <property type="entry name" value="Aspartate Aminotransferase, domain 1"/>
    <property type="match status" value="1"/>
</dbReference>
<dbReference type="InterPro" id="IPR000653">
    <property type="entry name" value="DegT/StrS_aminotransferase"/>
</dbReference>
<protein>
    <submittedName>
        <fullName evidence="4">UDP-2-acetamido-2-deoxy-3-oxo-D-glucuronate aminotransferase</fullName>
        <ecNumber evidence="4">2.6.1.98</ecNumber>
    </submittedName>
</protein>
<feature type="active site" description="Proton acceptor" evidence="1">
    <location>
        <position position="190"/>
    </location>
</feature>
<gene>
    <name evidence="4" type="primary">wbpE</name>
    <name evidence="4" type="ORF">PAM7066_01944</name>
</gene>
<evidence type="ECO:0000256" key="2">
    <source>
        <dbReference type="PIRSR" id="PIRSR000390-2"/>
    </source>
</evidence>